<dbReference type="GO" id="GO:0016020">
    <property type="term" value="C:membrane"/>
    <property type="evidence" value="ECO:0007669"/>
    <property type="project" value="UniProtKB-SubCell"/>
</dbReference>
<name>A0A520X757_9DELT</name>
<feature type="domain" description="Yip1" evidence="6">
    <location>
        <begin position="22"/>
        <end position="205"/>
    </location>
</feature>
<feature type="transmembrane region" description="Helical" evidence="5">
    <location>
        <begin position="49"/>
        <end position="76"/>
    </location>
</feature>
<evidence type="ECO:0000256" key="3">
    <source>
        <dbReference type="ARBA" id="ARBA00022989"/>
    </source>
</evidence>
<proteinExistence type="predicted"/>
<gene>
    <name evidence="7" type="ORF">EVJ48_09655</name>
</gene>
<feature type="transmembrane region" description="Helical" evidence="5">
    <location>
        <begin position="144"/>
        <end position="177"/>
    </location>
</feature>
<keyword evidence="3 5" id="KW-1133">Transmembrane helix</keyword>
<dbReference type="InterPro" id="IPR006977">
    <property type="entry name" value="Yip1_dom"/>
</dbReference>
<reference evidence="7 8" key="1">
    <citation type="submission" date="2019-01" db="EMBL/GenBank/DDBJ databases">
        <title>Insights into ecological role of a new deltaproteobacterial order Candidatus Sinidesulfobacterales (Sva0485) by metagenomics and metatranscriptomics.</title>
        <authorList>
            <person name="Tan S."/>
            <person name="Liu J."/>
            <person name="Fang Y."/>
            <person name="Hedlund B."/>
            <person name="Lian Z.-H."/>
            <person name="Huang L.-Y."/>
            <person name="Li J.-T."/>
            <person name="Huang L.-N."/>
            <person name="Li W.-J."/>
            <person name="Jiang H.-C."/>
            <person name="Dong H.-L."/>
            <person name="Shu W.-S."/>
        </authorList>
    </citation>
    <scope>NUCLEOTIDE SEQUENCE [LARGE SCALE GENOMIC DNA]</scope>
    <source>
        <strain evidence="7">AP4</strain>
    </source>
</reference>
<keyword evidence="4 5" id="KW-0472">Membrane</keyword>
<evidence type="ECO:0000256" key="2">
    <source>
        <dbReference type="ARBA" id="ARBA00022692"/>
    </source>
</evidence>
<dbReference type="AlphaFoldDB" id="A0A520X757"/>
<dbReference type="EMBL" id="SHMQ01000046">
    <property type="protein sequence ID" value="RZV37044.1"/>
    <property type="molecule type" value="Genomic_DNA"/>
</dbReference>
<evidence type="ECO:0000256" key="1">
    <source>
        <dbReference type="ARBA" id="ARBA00004141"/>
    </source>
</evidence>
<sequence length="214" mass="24637">MTDFDNVKETGFFKALYLTWKKSLFSPEIFYEELNNTGGQEEKSISKPYFYALLFTYINLVCSFFWEVVFFKIGFYRNYTVLPKIPLFFENKSFIDMYIIIGVIFLLFILGILYTIFLIILTIIVHGFVMLMGGKHGIRNTFRIIGYASGVGVFSIFPIFGYNISAAWFAALLIIGVKKTNGLSTSRSIMTLLLPFIFLSLILVVFLIKILTVR</sequence>
<evidence type="ECO:0000313" key="8">
    <source>
        <dbReference type="Proteomes" id="UP000322454"/>
    </source>
</evidence>
<evidence type="ECO:0000256" key="4">
    <source>
        <dbReference type="ARBA" id="ARBA00023136"/>
    </source>
</evidence>
<comment type="subcellular location">
    <subcellularLocation>
        <location evidence="1">Membrane</location>
        <topology evidence="1">Multi-pass membrane protein</topology>
    </subcellularLocation>
</comment>
<evidence type="ECO:0000256" key="5">
    <source>
        <dbReference type="SAM" id="Phobius"/>
    </source>
</evidence>
<comment type="caution">
    <text evidence="7">The sequence shown here is derived from an EMBL/GenBank/DDBJ whole genome shotgun (WGS) entry which is preliminary data.</text>
</comment>
<dbReference type="Pfam" id="PF04893">
    <property type="entry name" value="Yip1"/>
    <property type="match status" value="1"/>
</dbReference>
<feature type="transmembrane region" description="Helical" evidence="5">
    <location>
        <begin position="189"/>
        <end position="211"/>
    </location>
</feature>
<evidence type="ECO:0000259" key="6">
    <source>
        <dbReference type="Pfam" id="PF04893"/>
    </source>
</evidence>
<organism evidence="7 8">
    <name type="scientific">Candidatus Acidulodesulfobacterium acidiphilum</name>
    <dbReference type="NCBI Taxonomy" id="2597224"/>
    <lineage>
        <taxon>Bacteria</taxon>
        <taxon>Deltaproteobacteria</taxon>
        <taxon>Candidatus Acidulodesulfobacterales</taxon>
        <taxon>Candidatus Acidulodesulfobacterium</taxon>
    </lineage>
</organism>
<dbReference type="Proteomes" id="UP000322454">
    <property type="component" value="Unassembled WGS sequence"/>
</dbReference>
<accession>A0A520X757</accession>
<keyword evidence="2 5" id="KW-0812">Transmembrane</keyword>
<protein>
    <recommendedName>
        <fullName evidence="6">Yip1 domain-containing protein</fullName>
    </recommendedName>
</protein>
<feature type="transmembrane region" description="Helical" evidence="5">
    <location>
        <begin position="97"/>
        <end position="124"/>
    </location>
</feature>
<evidence type="ECO:0000313" key="7">
    <source>
        <dbReference type="EMBL" id="RZV37044.1"/>
    </source>
</evidence>